<feature type="transmembrane region" description="Helical" evidence="7">
    <location>
        <begin position="315"/>
        <end position="334"/>
    </location>
</feature>
<feature type="domain" description="Amino acid transporter transmembrane" evidence="8">
    <location>
        <begin position="3"/>
        <end position="392"/>
    </location>
</feature>
<reference evidence="9" key="2">
    <citation type="submission" date="2019-01" db="UniProtKB">
        <authorList>
            <consortium name="EnsemblPlants"/>
        </authorList>
    </citation>
    <scope>IDENTIFICATION</scope>
    <source>
        <strain evidence="9">cv. Heinz 1706</strain>
    </source>
</reference>
<feature type="transmembrane region" description="Helical" evidence="7">
    <location>
        <begin position="29"/>
        <end position="49"/>
    </location>
</feature>
<keyword evidence="2" id="KW-0813">Transport</keyword>
<dbReference type="EnsemblPlants" id="Solyc05g052830.3.1">
    <property type="protein sequence ID" value="Solyc05g052830.3.1"/>
    <property type="gene ID" value="Solyc05g052830.3"/>
</dbReference>
<evidence type="ECO:0000256" key="4">
    <source>
        <dbReference type="ARBA" id="ARBA00022970"/>
    </source>
</evidence>
<reference evidence="9" key="1">
    <citation type="journal article" date="2012" name="Nature">
        <title>The tomato genome sequence provides insights into fleshy fruit evolution.</title>
        <authorList>
            <consortium name="Tomato Genome Consortium"/>
        </authorList>
    </citation>
    <scope>NUCLEOTIDE SEQUENCE [LARGE SCALE GENOMIC DNA]</scope>
    <source>
        <strain evidence="9">cv. Heinz 1706</strain>
    </source>
</reference>
<accession>A0A3Q7GLP4</accession>
<dbReference type="GO" id="GO:0015171">
    <property type="term" value="F:amino acid transmembrane transporter activity"/>
    <property type="evidence" value="ECO:0000318"/>
    <property type="project" value="GO_Central"/>
</dbReference>
<feature type="transmembrane region" description="Helical" evidence="7">
    <location>
        <begin position="707"/>
        <end position="727"/>
    </location>
</feature>
<feature type="transmembrane region" description="Helical" evidence="7">
    <location>
        <begin position="269"/>
        <end position="294"/>
    </location>
</feature>
<keyword evidence="10" id="KW-1185">Reference proteome</keyword>
<feature type="transmembrane region" description="Helical" evidence="7">
    <location>
        <begin position="340"/>
        <end position="361"/>
    </location>
</feature>
<evidence type="ECO:0000256" key="1">
    <source>
        <dbReference type="ARBA" id="ARBA00004370"/>
    </source>
</evidence>
<feature type="transmembrane region" description="Helical" evidence="7">
    <location>
        <begin position="733"/>
        <end position="754"/>
    </location>
</feature>
<evidence type="ECO:0000256" key="7">
    <source>
        <dbReference type="SAM" id="Phobius"/>
    </source>
</evidence>
<protein>
    <recommendedName>
        <fullName evidence="8">Amino acid transporter transmembrane domain-containing protein</fullName>
    </recommendedName>
</protein>
<dbReference type="Pfam" id="PF01490">
    <property type="entry name" value="Aa_trans"/>
    <property type="match status" value="2"/>
</dbReference>
<comment type="subcellular location">
    <subcellularLocation>
        <location evidence="1">Membrane</location>
    </subcellularLocation>
</comment>
<evidence type="ECO:0000256" key="6">
    <source>
        <dbReference type="ARBA" id="ARBA00023136"/>
    </source>
</evidence>
<feature type="transmembrane region" description="Helical" evidence="7">
    <location>
        <begin position="92"/>
        <end position="113"/>
    </location>
</feature>
<keyword evidence="3 7" id="KW-0812">Transmembrane</keyword>
<feature type="transmembrane region" description="Helical" evidence="7">
    <location>
        <begin position="485"/>
        <end position="505"/>
    </location>
</feature>
<evidence type="ECO:0000313" key="9">
    <source>
        <dbReference type="EnsemblPlants" id="Solyc05g052830.3.1"/>
    </source>
</evidence>
<dbReference type="GO" id="GO:0016020">
    <property type="term" value="C:membrane"/>
    <property type="evidence" value="ECO:0000318"/>
    <property type="project" value="GO_Central"/>
</dbReference>
<dbReference type="InterPro" id="IPR013057">
    <property type="entry name" value="AA_transpt_TM"/>
</dbReference>
<evidence type="ECO:0000256" key="2">
    <source>
        <dbReference type="ARBA" id="ARBA00022448"/>
    </source>
</evidence>
<name>A0A3Q7GLP4_SOLLC</name>
<dbReference type="PANTHER" id="PTHR48017">
    <property type="entry name" value="OS05G0424000 PROTEIN-RELATED"/>
    <property type="match status" value="1"/>
</dbReference>
<feature type="transmembrane region" description="Helical" evidence="7">
    <location>
        <begin position="624"/>
        <end position="642"/>
    </location>
</feature>
<evidence type="ECO:0000256" key="5">
    <source>
        <dbReference type="ARBA" id="ARBA00022989"/>
    </source>
</evidence>
<evidence type="ECO:0000259" key="8">
    <source>
        <dbReference type="Pfam" id="PF01490"/>
    </source>
</evidence>
<evidence type="ECO:0000313" key="10">
    <source>
        <dbReference type="Proteomes" id="UP000004994"/>
    </source>
</evidence>
<dbReference type="AlphaFoldDB" id="A0A3Q7GLP4"/>
<feature type="transmembrane region" description="Helical" evidence="7">
    <location>
        <begin position="145"/>
        <end position="168"/>
    </location>
</feature>
<feature type="transmembrane region" description="Helical" evidence="7">
    <location>
        <begin position="226"/>
        <end position="249"/>
    </location>
</feature>
<sequence>MTFIHVGIVLSTGINSAYALGYAGTIMVPLGWTGGVIGLVLSTLISLYASTLMAKIHEYGGKRHIRFRDLAGFLYGRTAYSIVWASQYANLFLINIGFIILGGQALKAFYLLFKDDHRMKLAYFIAIAGLACVLFAIAVPTLSSLRVWLAISSAFSLIYLTIVFVLALRDGINSPPRDYSIPGSKISRVFTTAGAAGSLIFVFNTGMIPEIQATVRAPTVDNMLKALYFQFSIGSVPVHVVTYVGYWAYGSSSTSYLLNNVSGPVWAKALANITAFLQAIIALHIFASPAYEYLDTKYDIKGSALAIRNLAFRTLVRGGYLALTTFLSALLPFLGDFMSLSGAISAIPLTFILPNHMYMIAMKKNLSSLQKSWHLLNIIFFSALAAAALVAAFRLIAVDSKTYHTFADFAFALGYAGLIMVPLGWVGGVVGLILSSAISLYASTLIAKLHEYGGRRHIRYRDLAGFMYGQTAYSLVWASQYANLFLINTGYVILGGQALKAFYVLFRDDHQMKLPHFIAVAGLACVLFAIAIPHLSALRIWLGFSTFFSLVYICIVIALSLKDGLEAPPRDYSIPGTKNSKTWATIGAAANLVFAYNTGMLPEIQATVREPVVNNMIKALNFQFTLGVIPMHAVTYIGYWAYGSSASSYLLNNVSGPIWLKGMANIAAFLQSIIALHIFASPTYEFLDTKYGVTGSALACKNLAFRIIVRGGYIAITAFLSALLPFLGDFMNLAGAISTFPLTFILPNHMYIVAKRKKLSFLKKSWHWLNIIFFSCIAVAAFVAALRFITVDSTTYHVFADL</sequence>
<feature type="transmembrane region" description="Helical" evidence="7">
    <location>
        <begin position="517"/>
        <end position="535"/>
    </location>
</feature>
<dbReference type="InParanoid" id="A0A3Q7GLP4"/>
<organism evidence="9">
    <name type="scientific">Solanum lycopersicum</name>
    <name type="common">Tomato</name>
    <name type="synonym">Lycopersicon esculentum</name>
    <dbReference type="NCBI Taxonomy" id="4081"/>
    <lineage>
        <taxon>Eukaryota</taxon>
        <taxon>Viridiplantae</taxon>
        <taxon>Streptophyta</taxon>
        <taxon>Embryophyta</taxon>
        <taxon>Tracheophyta</taxon>
        <taxon>Spermatophyta</taxon>
        <taxon>Magnoliopsida</taxon>
        <taxon>eudicotyledons</taxon>
        <taxon>Gunneridae</taxon>
        <taxon>Pentapetalae</taxon>
        <taxon>asterids</taxon>
        <taxon>lamiids</taxon>
        <taxon>Solanales</taxon>
        <taxon>Solanaceae</taxon>
        <taxon>Solanoideae</taxon>
        <taxon>Solaneae</taxon>
        <taxon>Solanum</taxon>
        <taxon>Solanum subgen. Lycopersicon</taxon>
    </lineage>
</organism>
<feature type="transmembrane region" description="Helical" evidence="7">
    <location>
        <begin position="541"/>
        <end position="561"/>
    </location>
</feature>
<dbReference type="OMA" id="QFIVICG"/>
<dbReference type="GO" id="GO:0003333">
    <property type="term" value="P:amino acid transmembrane transport"/>
    <property type="evidence" value="ECO:0000318"/>
    <property type="project" value="GO_Central"/>
</dbReference>
<dbReference type="PaxDb" id="4081-Solyc05g052820.2.1"/>
<feature type="transmembrane region" description="Helical" evidence="7">
    <location>
        <begin position="662"/>
        <end position="687"/>
    </location>
</feature>
<feature type="transmembrane region" description="Helical" evidence="7">
    <location>
        <begin position="373"/>
        <end position="397"/>
    </location>
</feature>
<evidence type="ECO:0000256" key="3">
    <source>
        <dbReference type="ARBA" id="ARBA00022692"/>
    </source>
</evidence>
<keyword evidence="4" id="KW-0029">Amino-acid transport</keyword>
<dbReference type="FunCoup" id="A0A3Q7GLP4">
    <property type="interactions" value="56"/>
</dbReference>
<keyword evidence="5 7" id="KW-1133">Transmembrane helix</keyword>
<feature type="domain" description="Amino acid transporter transmembrane" evidence="8">
    <location>
        <begin position="408"/>
        <end position="786"/>
    </location>
</feature>
<feature type="transmembrane region" description="Helical" evidence="7">
    <location>
        <begin position="766"/>
        <end position="789"/>
    </location>
</feature>
<feature type="transmembrane region" description="Helical" evidence="7">
    <location>
        <begin position="120"/>
        <end position="139"/>
    </location>
</feature>
<keyword evidence="6 7" id="KW-0472">Membrane</keyword>
<dbReference type="Gramene" id="Solyc05g052830.3.1">
    <property type="protein sequence ID" value="Solyc05g052830.3.1"/>
    <property type="gene ID" value="Solyc05g052830.3"/>
</dbReference>
<feature type="transmembrane region" description="Helical" evidence="7">
    <location>
        <begin position="409"/>
        <end position="442"/>
    </location>
</feature>
<proteinExistence type="predicted"/>
<dbReference type="Proteomes" id="UP000004994">
    <property type="component" value="Chromosome 5"/>
</dbReference>